<evidence type="ECO:0000256" key="1">
    <source>
        <dbReference type="ARBA" id="ARBA00011009"/>
    </source>
</evidence>
<evidence type="ECO:0000313" key="12">
    <source>
        <dbReference type="EMBL" id="EKX39350.1"/>
    </source>
</evidence>
<evidence type="ECO:0000256" key="5">
    <source>
        <dbReference type="PIRSR" id="PIRSR000114-1"/>
    </source>
</evidence>
<feature type="binding site" evidence="7">
    <location>
        <position position="165"/>
    </location>
    <ligand>
        <name>NAD(+)</name>
        <dbReference type="ChEBI" id="CHEBI:57540"/>
    </ligand>
</feature>
<proteinExistence type="inferred from homology"/>
<dbReference type="EnsemblProtists" id="EKX39350">
    <property type="protein sequence ID" value="EKX39350"/>
    <property type="gene ID" value="GUITHDRAFT_158419"/>
</dbReference>
<keyword evidence="3 7" id="KW-0520">NAD</keyword>
<dbReference type="PANTHER" id="PTHR11728:SF8">
    <property type="entry name" value="GLYCEROL-3-PHOSPHATE DEHYDROGENASE [NAD(+)]-RELATED"/>
    <property type="match status" value="1"/>
</dbReference>
<dbReference type="Pfam" id="PF01210">
    <property type="entry name" value="NAD_Gly3P_dh_N"/>
    <property type="match status" value="1"/>
</dbReference>
<feature type="binding site" evidence="7">
    <location>
        <begin position="37"/>
        <end position="42"/>
    </location>
    <ligand>
        <name>NAD(+)</name>
        <dbReference type="ChEBI" id="CHEBI:57540"/>
    </ligand>
</feature>
<keyword evidence="14" id="KW-1185">Reference proteome</keyword>
<dbReference type="KEGG" id="gtt:GUITHDRAFT_158419"/>
<dbReference type="GO" id="GO:0141152">
    <property type="term" value="F:glycerol-3-phosphate dehydrogenase (NAD+) activity"/>
    <property type="evidence" value="ECO:0007669"/>
    <property type="project" value="UniProtKB-UniRule"/>
</dbReference>
<feature type="domain" description="Glycerol-3-phosphate dehydrogenase NAD-dependent C-terminal" evidence="11">
    <location>
        <begin position="205"/>
        <end position="350"/>
    </location>
</feature>
<dbReference type="NCBIfam" id="TIGR03376">
    <property type="entry name" value="glycerol3P_DH"/>
    <property type="match status" value="1"/>
</dbReference>
<dbReference type="InterPro" id="IPR011128">
    <property type="entry name" value="G3P_DH_NAD-dep_N"/>
</dbReference>
<dbReference type="PRINTS" id="PR00077">
    <property type="entry name" value="GPDHDRGNASE"/>
</dbReference>
<dbReference type="PROSITE" id="PS00957">
    <property type="entry name" value="NAD_G3PDH"/>
    <property type="match status" value="1"/>
</dbReference>
<evidence type="ECO:0000256" key="2">
    <source>
        <dbReference type="ARBA" id="ARBA00023002"/>
    </source>
</evidence>
<dbReference type="OrthoDB" id="10263760at2759"/>
<comment type="similarity">
    <text evidence="1 8">Belongs to the NAD-dependent glycerol-3-phosphate dehydrogenase family.</text>
</comment>
<evidence type="ECO:0000256" key="4">
    <source>
        <dbReference type="ARBA" id="ARBA00048683"/>
    </source>
</evidence>
<accession>L1IU48</accession>
<feature type="binding site" evidence="7">
    <location>
        <position position="307"/>
    </location>
    <ligand>
        <name>NAD(+)</name>
        <dbReference type="ChEBI" id="CHEBI:57540"/>
    </ligand>
</feature>
<dbReference type="InterPro" id="IPR036291">
    <property type="entry name" value="NAD(P)-bd_dom_sf"/>
</dbReference>
<dbReference type="EMBL" id="JH993040">
    <property type="protein sequence ID" value="EKX39350.1"/>
    <property type="molecule type" value="Genomic_DNA"/>
</dbReference>
<dbReference type="InterPro" id="IPR013328">
    <property type="entry name" value="6PGD_dom2"/>
</dbReference>
<feature type="binding site" evidence="7">
    <location>
        <position position="280"/>
    </location>
    <ligand>
        <name>NAD(+)</name>
        <dbReference type="ChEBI" id="CHEBI:57540"/>
    </ligand>
</feature>
<dbReference type="Gene3D" id="1.10.1040.10">
    <property type="entry name" value="N-(1-d-carboxylethyl)-l-norvaline Dehydrogenase, domain 2"/>
    <property type="match status" value="1"/>
</dbReference>
<evidence type="ECO:0000259" key="10">
    <source>
        <dbReference type="Pfam" id="PF01210"/>
    </source>
</evidence>
<reference evidence="13" key="3">
    <citation type="submission" date="2015-06" db="UniProtKB">
        <authorList>
            <consortium name="EnsemblProtists"/>
        </authorList>
    </citation>
    <scope>IDENTIFICATION</scope>
</reference>
<dbReference type="Proteomes" id="UP000011087">
    <property type="component" value="Unassembled WGS sequence"/>
</dbReference>
<dbReference type="GO" id="GO:0005829">
    <property type="term" value="C:cytosol"/>
    <property type="evidence" value="ECO:0007669"/>
    <property type="project" value="TreeGrafter"/>
</dbReference>
<dbReference type="RefSeq" id="XP_005826330.1">
    <property type="nucleotide sequence ID" value="XM_005826273.1"/>
</dbReference>
<dbReference type="Gene3D" id="3.40.50.720">
    <property type="entry name" value="NAD(P)-binding Rossmann-like Domain"/>
    <property type="match status" value="1"/>
</dbReference>
<feature type="domain" description="Glycerol-3-phosphate dehydrogenase NAD-dependent N-terminal" evidence="10">
    <location>
        <begin position="33"/>
        <end position="183"/>
    </location>
</feature>
<dbReference type="GO" id="GO:0046168">
    <property type="term" value="P:glycerol-3-phosphate catabolic process"/>
    <property type="evidence" value="ECO:0007669"/>
    <property type="project" value="UniProtKB-UniRule"/>
</dbReference>
<name>L1IU48_GUITC</name>
<dbReference type="InterPro" id="IPR017751">
    <property type="entry name" value="G3P_DH_NAD-dep_euk"/>
</dbReference>
<dbReference type="InterPro" id="IPR008927">
    <property type="entry name" value="6-PGluconate_DH-like_C_sf"/>
</dbReference>
<keyword evidence="2 8" id="KW-0560">Oxidoreductase</keyword>
<dbReference type="PaxDb" id="55529-EKX39350"/>
<dbReference type="AlphaFoldDB" id="L1IU48"/>
<evidence type="ECO:0000256" key="7">
    <source>
        <dbReference type="PIRSR" id="PIRSR000114-3"/>
    </source>
</evidence>
<evidence type="ECO:0000259" key="11">
    <source>
        <dbReference type="Pfam" id="PF07479"/>
    </source>
</evidence>
<feature type="binding site" evidence="6">
    <location>
        <begin position="280"/>
        <end position="281"/>
    </location>
    <ligand>
        <name>substrate</name>
    </ligand>
</feature>
<gene>
    <name evidence="12" type="ORF">GUITHDRAFT_158419</name>
</gene>
<dbReference type="EC" id="1.1.1.8" evidence="9"/>
<dbReference type="STRING" id="905079.L1IU48"/>
<dbReference type="PIRSF" id="PIRSF000114">
    <property type="entry name" value="Glycerol-3-P_dh"/>
    <property type="match status" value="1"/>
</dbReference>
<evidence type="ECO:0000313" key="13">
    <source>
        <dbReference type="EnsemblProtists" id="EKX39350"/>
    </source>
</evidence>
<feature type="binding site" evidence="7">
    <location>
        <position position="125"/>
    </location>
    <ligand>
        <name>NAD(+)</name>
        <dbReference type="ChEBI" id="CHEBI:57540"/>
    </ligand>
</feature>
<dbReference type="GO" id="GO:0042803">
    <property type="term" value="F:protein homodimerization activity"/>
    <property type="evidence" value="ECO:0007669"/>
    <property type="project" value="InterPro"/>
</dbReference>
<dbReference type="PANTHER" id="PTHR11728">
    <property type="entry name" value="GLYCEROL-3-PHOSPHATE DEHYDROGENASE"/>
    <property type="match status" value="1"/>
</dbReference>
<protein>
    <recommendedName>
        <fullName evidence="9">Glycerol-3-phosphate dehydrogenase [NAD(+)]</fullName>
        <ecNumber evidence="9">1.1.1.8</ecNumber>
    </recommendedName>
</protein>
<dbReference type="InterPro" id="IPR006109">
    <property type="entry name" value="G3P_DH_NAD-dep_C"/>
</dbReference>
<dbReference type="SUPFAM" id="SSF48179">
    <property type="entry name" value="6-phosphogluconate dehydrogenase C-terminal domain-like"/>
    <property type="match status" value="1"/>
</dbReference>
<dbReference type="Pfam" id="PF07479">
    <property type="entry name" value="NAD_Gly3P_dh_C"/>
    <property type="match status" value="1"/>
</dbReference>
<dbReference type="SUPFAM" id="SSF51735">
    <property type="entry name" value="NAD(P)-binding Rossmann-fold domains"/>
    <property type="match status" value="1"/>
</dbReference>
<evidence type="ECO:0000256" key="3">
    <source>
        <dbReference type="ARBA" id="ARBA00023027"/>
    </source>
</evidence>
<sequence length="360" mass="39244">MSLLQVCSHAGHLPLSQVAAVQGRVVLADVERVCVVGSGNWGSTVARIIGQNTERLGDRFDRSVKMWVYEEIVDGQKLTEIINTRHENVKYLPGVELPSNVIAVPDLAQAASGATILVFALPHQFLPKLLPTIQQARSSNAIAVSLIKGMATGCDISVLMGANVADEVARGDFCEATIGYRSKGNAELIKTLFEQPTFQLRLIPDPVGVEIFGTLKNVIALGAGFVDGLGYGTNTKAAIMRIGMHEMLRFGETFFPEMMKDTILESCGVADLITTCFGGRNRKCAEQFARGPRDWKQLEASMLGGQKLQGVSTIEHVHKMLRDKQVVGRFPLLDLIYRICMCACEPEEIVRSASTCYVAD</sequence>
<evidence type="ECO:0000256" key="6">
    <source>
        <dbReference type="PIRSR" id="PIRSR000114-2"/>
    </source>
</evidence>
<feature type="active site" description="Proton acceptor" evidence="5">
    <location>
        <position position="216"/>
    </location>
</feature>
<dbReference type="GO" id="GO:0051287">
    <property type="term" value="F:NAD binding"/>
    <property type="evidence" value="ECO:0007669"/>
    <property type="project" value="UniProtKB-UniRule"/>
</dbReference>
<dbReference type="GO" id="GO:0005975">
    <property type="term" value="P:carbohydrate metabolic process"/>
    <property type="evidence" value="ECO:0007669"/>
    <property type="project" value="InterPro"/>
</dbReference>
<organism evidence="12">
    <name type="scientific">Guillardia theta (strain CCMP2712)</name>
    <name type="common">Cryptophyte</name>
    <dbReference type="NCBI Taxonomy" id="905079"/>
    <lineage>
        <taxon>Eukaryota</taxon>
        <taxon>Cryptophyceae</taxon>
        <taxon>Pyrenomonadales</taxon>
        <taxon>Geminigeraceae</taxon>
        <taxon>Guillardia</taxon>
    </lineage>
</organism>
<dbReference type="HOGENOM" id="CLU_033449_2_2_1"/>
<dbReference type="FunFam" id="1.10.1040.10:FF:000004">
    <property type="entry name" value="Glycerol-3-phosphate dehydrogenase [NAD(+)]"/>
    <property type="match status" value="1"/>
</dbReference>
<dbReference type="eggNOG" id="KOG2711">
    <property type="taxonomic scope" value="Eukaryota"/>
</dbReference>
<evidence type="ECO:0000313" key="14">
    <source>
        <dbReference type="Proteomes" id="UP000011087"/>
    </source>
</evidence>
<dbReference type="OMA" id="NNRHENI"/>
<evidence type="ECO:0000256" key="9">
    <source>
        <dbReference type="RuleBase" id="RU361243"/>
    </source>
</evidence>
<reference evidence="14" key="2">
    <citation type="submission" date="2012-11" db="EMBL/GenBank/DDBJ databases">
        <authorList>
            <person name="Kuo A."/>
            <person name="Curtis B.A."/>
            <person name="Tanifuji G."/>
            <person name="Burki F."/>
            <person name="Gruber A."/>
            <person name="Irimia M."/>
            <person name="Maruyama S."/>
            <person name="Arias M.C."/>
            <person name="Ball S.G."/>
            <person name="Gile G.H."/>
            <person name="Hirakawa Y."/>
            <person name="Hopkins J.F."/>
            <person name="Rensing S.A."/>
            <person name="Schmutz J."/>
            <person name="Symeonidi A."/>
            <person name="Elias M."/>
            <person name="Eveleigh R.J."/>
            <person name="Herman E.K."/>
            <person name="Klute M.J."/>
            <person name="Nakayama T."/>
            <person name="Obornik M."/>
            <person name="Reyes-Prieto A."/>
            <person name="Armbrust E.V."/>
            <person name="Aves S.J."/>
            <person name="Beiko R.G."/>
            <person name="Coutinho P."/>
            <person name="Dacks J.B."/>
            <person name="Durnford D.G."/>
            <person name="Fast N.M."/>
            <person name="Green B.R."/>
            <person name="Grisdale C."/>
            <person name="Hempe F."/>
            <person name="Henrissat B."/>
            <person name="Hoppner M.P."/>
            <person name="Ishida K.-I."/>
            <person name="Kim E."/>
            <person name="Koreny L."/>
            <person name="Kroth P.G."/>
            <person name="Liu Y."/>
            <person name="Malik S.-B."/>
            <person name="Maier U.G."/>
            <person name="McRose D."/>
            <person name="Mock T."/>
            <person name="Neilson J.A."/>
            <person name="Onodera N.T."/>
            <person name="Poole A.M."/>
            <person name="Pritham E.J."/>
            <person name="Richards T.A."/>
            <person name="Rocap G."/>
            <person name="Roy S.W."/>
            <person name="Sarai C."/>
            <person name="Schaack S."/>
            <person name="Shirato S."/>
            <person name="Slamovits C.H."/>
            <person name="Spencer D.F."/>
            <person name="Suzuki S."/>
            <person name="Worden A.Z."/>
            <person name="Zauner S."/>
            <person name="Barry K."/>
            <person name="Bell C."/>
            <person name="Bharti A.K."/>
            <person name="Crow J.A."/>
            <person name="Grimwood J."/>
            <person name="Kramer R."/>
            <person name="Lindquist E."/>
            <person name="Lucas S."/>
            <person name="Salamov A."/>
            <person name="McFadden G.I."/>
            <person name="Lane C.E."/>
            <person name="Keeling P.J."/>
            <person name="Gray M.W."/>
            <person name="Grigoriev I.V."/>
            <person name="Archibald J.M."/>
        </authorList>
    </citation>
    <scope>NUCLEOTIDE SEQUENCE</scope>
    <source>
        <strain evidence="14">CCMP2712</strain>
    </source>
</reference>
<dbReference type="GeneID" id="17296053"/>
<feature type="binding site" evidence="6">
    <location>
        <position position="148"/>
    </location>
    <ligand>
        <name>substrate</name>
    </ligand>
</feature>
<feature type="binding site" evidence="7">
    <location>
        <position position="309"/>
    </location>
    <ligand>
        <name>NAD(+)</name>
        <dbReference type="ChEBI" id="CHEBI:57540"/>
    </ligand>
</feature>
<comment type="catalytic activity">
    <reaction evidence="4 9">
        <text>sn-glycerol 3-phosphate + NAD(+) = dihydroxyacetone phosphate + NADH + H(+)</text>
        <dbReference type="Rhea" id="RHEA:11092"/>
        <dbReference type="ChEBI" id="CHEBI:15378"/>
        <dbReference type="ChEBI" id="CHEBI:57540"/>
        <dbReference type="ChEBI" id="CHEBI:57597"/>
        <dbReference type="ChEBI" id="CHEBI:57642"/>
        <dbReference type="ChEBI" id="CHEBI:57945"/>
        <dbReference type="EC" id="1.1.1.8"/>
    </reaction>
</comment>
<reference evidence="12 14" key="1">
    <citation type="journal article" date="2012" name="Nature">
        <title>Algal genomes reveal evolutionary mosaicism and the fate of nucleomorphs.</title>
        <authorList>
            <consortium name="DOE Joint Genome Institute"/>
            <person name="Curtis B.A."/>
            <person name="Tanifuji G."/>
            <person name="Burki F."/>
            <person name="Gruber A."/>
            <person name="Irimia M."/>
            <person name="Maruyama S."/>
            <person name="Arias M.C."/>
            <person name="Ball S.G."/>
            <person name="Gile G.H."/>
            <person name="Hirakawa Y."/>
            <person name="Hopkins J.F."/>
            <person name="Kuo A."/>
            <person name="Rensing S.A."/>
            <person name="Schmutz J."/>
            <person name="Symeonidi A."/>
            <person name="Elias M."/>
            <person name="Eveleigh R.J."/>
            <person name="Herman E.K."/>
            <person name="Klute M.J."/>
            <person name="Nakayama T."/>
            <person name="Obornik M."/>
            <person name="Reyes-Prieto A."/>
            <person name="Armbrust E.V."/>
            <person name="Aves S.J."/>
            <person name="Beiko R.G."/>
            <person name="Coutinho P."/>
            <person name="Dacks J.B."/>
            <person name="Durnford D.G."/>
            <person name="Fast N.M."/>
            <person name="Green B.R."/>
            <person name="Grisdale C.J."/>
            <person name="Hempel F."/>
            <person name="Henrissat B."/>
            <person name="Hoppner M.P."/>
            <person name="Ishida K."/>
            <person name="Kim E."/>
            <person name="Koreny L."/>
            <person name="Kroth P.G."/>
            <person name="Liu Y."/>
            <person name="Malik S.B."/>
            <person name="Maier U.G."/>
            <person name="McRose D."/>
            <person name="Mock T."/>
            <person name="Neilson J.A."/>
            <person name="Onodera N.T."/>
            <person name="Poole A.M."/>
            <person name="Pritham E.J."/>
            <person name="Richards T.A."/>
            <person name="Rocap G."/>
            <person name="Roy S.W."/>
            <person name="Sarai C."/>
            <person name="Schaack S."/>
            <person name="Shirato S."/>
            <person name="Slamovits C.H."/>
            <person name="Spencer D.F."/>
            <person name="Suzuki S."/>
            <person name="Worden A.Z."/>
            <person name="Zauner S."/>
            <person name="Barry K."/>
            <person name="Bell C."/>
            <person name="Bharti A.K."/>
            <person name="Crow J.A."/>
            <person name="Grimwood J."/>
            <person name="Kramer R."/>
            <person name="Lindquist E."/>
            <person name="Lucas S."/>
            <person name="Salamov A."/>
            <person name="McFadden G.I."/>
            <person name="Lane C.E."/>
            <person name="Keeling P.J."/>
            <person name="Gray M.W."/>
            <person name="Grigoriev I.V."/>
            <person name="Archibald J.M."/>
        </authorList>
    </citation>
    <scope>NUCLEOTIDE SEQUENCE</scope>
    <source>
        <strain evidence="12 14">CCMP2712</strain>
    </source>
</reference>
<evidence type="ECO:0000256" key="8">
    <source>
        <dbReference type="RuleBase" id="RU000437"/>
    </source>
</evidence>
<dbReference type="InterPro" id="IPR006168">
    <property type="entry name" value="G3P_DH_NAD-dep"/>
</dbReference>